<evidence type="ECO:0000313" key="2">
    <source>
        <dbReference type="EMBL" id="KAL5103807.1"/>
    </source>
</evidence>
<feature type="region of interest" description="Disordered" evidence="1">
    <location>
        <begin position="1"/>
        <end position="21"/>
    </location>
</feature>
<dbReference type="Proteomes" id="UP001651158">
    <property type="component" value="Unassembled WGS sequence"/>
</dbReference>
<organism evidence="2 3">
    <name type="scientific">Taenia crassiceps</name>
    <dbReference type="NCBI Taxonomy" id="6207"/>
    <lineage>
        <taxon>Eukaryota</taxon>
        <taxon>Metazoa</taxon>
        <taxon>Spiralia</taxon>
        <taxon>Lophotrochozoa</taxon>
        <taxon>Platyhelminthes</taxon>
        <taxon>Cestoda</taxon>
        <taxon>Eucestoda</taxon>
        <taxon>Cyclophyllidea</taxon>
        <taxon>Taeniidae</taxon>
        <taxon>Taenia</taxon>
    </lineage>
</organism>
<keyword evidence="3" id="KW-1185">Reference proteome</keyword>
<protein>
    <submittedName>
        <fullName evidence="2">Uncharacterized protein</fullName>
    </submittedName>
</protein>
<gene>
    <name evidence="2" type="ORF">TcWFU_000305</name>
</gene>
<reference evidence="2 3" key="1">
    <citation type="journal article" date="2022" name="Front. Cell. Infect. Microbiol.">
        <title>The Genomes of Two Strains of Taenia crassiceps the Animal Model for the Study of Human Cysticercosis.</title>
        <authorList>
            <person name="Bobes R.J."/>
            <person name="Estrada K."/>
            <person name="Rios-Valencia D.G."/>
            <person name="Calderon-Gallegos A."/>
            <person name="de la Torre P."/>
            <person name="Carrero J.C."/>
            <person name="Sanchez-Flores A."/>
            <person name="Laclette J.P."/>
        </authorList>
    </citation>
    <scope>NUCLEOTIDE SEQUENCE [LARGE SCALE GENOMIC DNA]</scope>
    <source>
        <strain evidence="2">WFUcys</strain>
    </source>
</reference>
<proteinExistence type="predicted"/>
<dbReference type="EMBL" id="JAKROA010000015">
    <property type="protein sequence ID" value="KAL5103807.1"/>
    <property type="molecule type" value="Genomic_DNA"/>
</dbReference>
<evidence type="ECO:0000256" key="1">
    <source>
        <dbReference type="SAM" id="MobiDB-lite"/>
    </source>
</evidence>
<name>A0ABR4Q2K8_9CEST</name>
<sequence>MLDQSRHDDKTESRSSGDRNAVQAVQTVQAFLSTSCSLPLPYSKDQGMSAMSVKMQQVLQHKQIDISQQVNRSQAKSGEVMRREVKVCETRNLEQRTGKPSGR</sequence>
<evidence type="ECO:0000313" key="3">
    <source>
        <dbReference type="Proteomes" id="UP001651158"/>
    </source>
</evidence>
<accession>A0ABR4Q2K8</accession>
<comment type="caution">
    <text evidence="2">The sequence shown here is derived from an EMBL/GenBank/DDBJ whole genome shotgun (WGS) entry which is preliminary data.</text>
</comment>
<feature type="compositionally biased region" description="Basic and acidic residues" evidence="1">
    <location>
        <begin position="1"/>
        <end position="17"/>
    </location>
</feature>